<accession>A0A5D3F654</accession>
<dbReference type="InterPro" id="IPR011991">
    <property type="entry name" value="ArsR-like_HTH"/>
</dbReference>
<dbReference type="Pfam" id="PF01022">
    <property type="entry name" value="HTH_5"/>
    <property type="match status" value="1"/>
</dbReference>
<keyword evidence="1" id="KW-0805">Transcription regulation</keyword>
<dbReference type="SMART" id="SM00418">
    <property type="entry name" value="HTH_ARSR"/>
    <property type="match status" value="1"/>
</dbReference>
<dbReference type="InterPro" id="IPR036388">
    <property type="entry name" value="WH-like_DNA-bd_sf"/>
</dbReference>
<dbReference type="AlphaFoldDB" id="A0A5D3F654"/>
<dbReference type="EMBL" id="VSRQ01000012">
    <property type="protein sequence ID" value="TYK43276.1"/>
    <property type="molecule type" value="Genomic_DNA"/>
</dbReference>
<dbReference type="InterPro" id="IPR001845">
    <property type="entry name" value="HTH_ArsR_DNA-bd_dom"/>
</dbReference>
<dbReference type="CDD" id="cd00090">
    <property type="entry name" value="HTH_ARSR"/>
    <property type="match status" value="1"/>
</dbReference>
<dbReference type="InterPro" id="IPR036390">
    <property type="entry name" value="WH_DNA-bd_sf"/>
</dbReference>
<gene>
    <name evidence="5" type="ORF">FXF68_39365</name>
</gene>
<reference evidence="5 6" key="1">
    <citation type="submission" date="2019-08" db="EMBL/GenBank/DDBJ databases">
        <title>Actinomadura sp. nov. CYP1-5 isolated from mountain soil.</title>
        <authorList>
            <person name="Songsumanus A."/>
            <person name="Kuncharoen N."/>
            <person name="Kudo T."/>
            <person name="Yuki M."/>
            <person name="Igarashi Y."/>
            <person name="Tanasupawat S."/>
        </authorList>
    </citation>
    <scope>NUCLEOTIDE SEQUENCE [LARGE SCALE GENOMIC DNA]</scope>
    <source>
        <strain evidence="5 6">CYP1-5</strain>
    </source>
</reference>
<evidence type="ECO:0000256" key="3">
    <source>
        <dbReference type="ARBA" id="ARBA00023163"/>
    </source>
</evidence>
<comment type="caution">
    <text evidence="5">The sequence shown here is derived from an EMBL/GenBank/DDBJ whole genome shotgun (WGS) entry which is preliminary data.</text>
</comment>
<protein>
    <submittedName>
        <fullName evidence="5">Winged helix-turn-helix transcriptional regulator</fullName>
    </submittedName>
</protein>
<evidence type="ECO:0000313" key="6">
    <source>
        <dbReference type="Proteomes" id="UP000323505"/>
    </source>
</evidence>
<evidence type="ECO:0000259" key="4">
    <source>
        <dbReference type="SMART" id="SM00418"/>
    </source>
</evidence>
<name>A0A5D3F654_9ACTN</name>
<dbReference type="GO" id="GO:0003700">
    <property type="term" value="F:DNA-binding transcription factor activity"/>
    <property type="evidence" value="ECO:0007669"/>
    <property type="project" value="InterPro"/>
</dbReference>
<dbReference type="GO" id="GO:0003677">
    <property type="term" value="F:DNA binding"/>
    <property type="evidence" value="ECO:0007669"/>
    <property type="project" value="UniProtKB-KW"/>
</dbReference>
<dbReference type="Proteomes" id="UP000323505">
    <property type="component" value="Unassembled WGS sequence"/>
</dbReference>
<feature type="domain" description="HTH arsR-type" evidence="4">
    <location>
        <begin position="244"/>
        <end position="320"/>
    </location>
</feature>
<keyword evidence="6" id="KW-1185">Reference proteome</keyword>
<proteinExistence type="predicted"/>
<dbReference type="Gene3D" id="1.10.10.10">
    <property type="entry name" value="Winged helix-like DNA-binding domain superfamily/Winged helix DNA-binding domain"/>
    <property type="match status" value="1"/>
</dbReference>
<evidence type="ECO:0000256" key="1">
    <source>
        <dbReference type="ARBA" id="ARBA00023015"/>
    </source>
</evidence>
<dbReference type="InterPro" id="IPR051011">
    <property type="entry name" value="Metal_resp_trans_reg"/>
</dbReference>
<keyword evidence="2" id="KW-0238">DNA-binding</keyword>
<dbReference type="PANTHER" id="PTHR43132:SF8">
    <property type="entry name" value="HTH-TYPE TRANSCRIPTIONAL REGULATOR KMTR"/>
    <property type="match status" value="1"/>
</dbReference>
<evidence type="ECO:0000313" key="5">
    <source>
        <dbReference type="EMBL" id="TYK43276.1"/>
    </source>
</evidence>
<sequence>MRPEVDHGRAPPSTLENVRMRLRGRDVTTISYPAADLAKTRFALSPLGHLVHGVHDSACSRGSSLRRAWWHTARRNVPSAAYDLVARINADPLASPAFLAPPLAGQGYLEPSFDTELQALEASSPDLVGIVDPLRKLYDACLADDWAQISRELHADLGGRAATLLAEGPAAALAGLCEGLTWKDGQLIIPGPDVPDFDGTGGLVAMPCAFGQARLHPILSPGRVPILVYSIAPGPVRPASALRDTLSSLIGAGRARSLRELAKSPASTSQLAQRLNVSVPAASMSATALRDCGLIQSIRDGKKVIHHLTPAATALLAANPPRRPAKGAPSLIM</sequence>
<dbReference type="PANTHER" id="PTHR43132">
    <property type="entry name" value="ARSENICAL RESISTANCE OPERON REPRESSOR ARSR-RELATED"/>
    <property type="match status" value="1"/>
</dbReference>
<organism evidence="5 6">
    <name type="scientific">Actinomadura decatromicini</name>
    <dbReference type="NCBI Taxonomy" id="2604572"/>
    <lineage>
        <taxon>Bacteria</taxon>
        <taxon>Bacillati</taxon>
        <taxon>Actinomycetota</taxon>
        <taxon>Actinomycetes</taxon>
        <taxon>Streptosporangiales</taxon>
        <taxon>Thermomonosporaceae</taxon>
        <taxon>Actinomadura</taxon>
    </lineage>
</organism>
<evidence type="ECO:0000256" key="2">
    <source>
        <dbReference type="ARBA" id="ARBA00023125"/>
    </source>
</evidence>
<keyword evidence="3" id="KW-0804">Transcription</keyword>
<dbReference type="SUPFAM" id="SSF46785">
    <property type="entry name" value="Winged helix' DNA-binding domain"/>
    <property type="match status" value="1"/>
</dbReference>